<dbReference type="STRING" id="45351.A7SAG5"/>
<dbReference type="InterPro" id="IPR036910">
    <property type="entry name" value="HMG_box_dom_sf"/>
</dbReference>
<keyword evidence="7" id="KW-1185">Reference proteome</keyword>
<dbReference type="eggNOG" id="KOG0526">
    <property type="taxonomic scope" value="Eukaryota"/>
</dbReference>
<dbReference type="AlphaFoldDB" id="A7SAG5"/>
<evidence type="ECO:0000256" key="4">
    <source>
        <dbReference type="PROSITE-ProRule" id="PRU00267"/>
    </source>
</evidence>
<dbReference type="SMART" id="SM00398">
    <property type="entry name" value="HMG"/>
    <property type="match status" value="1"/>
</dbReference>
<comment type="subcellular location">
    <subcellularLocation>
        <location evidence="1">Nucleus</location>
    </subcellularLocation>
</comment>
<gene>
    <name evidence="6" type="ORF">NEMVEDRAFT_v1g59568</name>
</gene>
<protein>
    <recommendedName>
        <fullName evidence="5">HMG box domain-containing protein</fullName>
    </recommendedName>
</protein>
<dbReference type="InterPro" id="IPR009071">
    <property type="entry name" value="HMG_box_dom"/>
</dbReference>
<dbReference type="EMBL" id="DS469609">
    <property type="protein sequence ID" value="EDO39305.1"/>
    <property type="molecule type" value="Genomic_DNA"/>
</dbReference>
<keyword evidence="2 4" id="KW-0238">DNA-binding</keyword>
<feature type="non-terminal residue" evidence="6">
    <location>
        <position position="1"/>
    </location>
</feature>
<evidence type="ECO:0000256" key="3">
    <source>
        <dbReference type="ARBA" id="ARBA00023242"/>
    </source>
</evidence>
<feature type="non-terminal residue" evidence="6">
    <location>
        <position position="66"/>
    </location>
</feature>
<evidence type="ECO:0000256" key="1">
    <source>
        <dbReference type="ARBA" id="ARBA00004123"/>
    </source>
</evidence>
<dbReference type="InParanoid" id="A7SAG5"/>
<dbReference type="PANTHER" id="PTHR48112">
    <property type="entry name" value="HIGH MOBILITY GROUP PROTEIN DSP1"/>
    <property type="match status" value="1"/>
</dbReference>
<feature type="domain" description="HMG box" evidence="5">
    <location>
        <begin position="1"/>
        <end position="66"/>
    </location>
</feature>
<dbReference type="Pfam" id="PF00505">
    <property type="entry name" value="HMG_box"/>
    <property type="match status" value="1"/>
</dbReference>
<dbReference type="PhylomeDB" id="A7SAG5"/>
<accession>A7SAG5</accession>
<dbReference type="InterPro" id="IPR050342">
    <property type="entry name" value="HMGB"/>
</dbReference>
<dbReference type="Proteomes" id="UP000001593">
    <property type="component" value="Unassembled WGS sequence"/>
</dbReference>
<keyword evidence="3 4" id="KW-0539">Nucleus</keyword>
<reference evidence="6 7" key="1">
    <citation type="journal article" date="2007" name="Science">
        <title>Sea anemone genome reveals ancestral eumetazoan gene repertoire and genomic organization.</title>
        <authorList>
            <person name="Putnam N.H."/>
            <person name="Srivastava M."/>
            <person name="Hellsten U."/>
            <person name="Dirks B."/>
            <person name="Chapman J."/>
            <person name="Salamov A."/>
            <person name="Terry A."/>
            <person name="Shapiro H."/>
            <person name="Lindquist E."/>
            <person name="Kapitonov V.V."/>
            <person name="Jurka J."/>
            <person name="Genikhovich G."/>
            <person name="Grigoriev I.V."/>
            <person name="Lucas S.M."/>
            <person name="Steele R.E."/>
            <person name="Finnerty J.R."/>
            <person name="Technau U."/>
            <person name="Martindale M.Q."/>
            <person name="Rokhsar D.S."/>
        </authorList>
    </citation>
    <scope>NUCLEOTIDE SEQUENCE [LARGE SCALE GENOMIC DNA]</scope>
    <source>
        <strain evidence="7">CH2 X CH6</strain>
    </source>
</reference>
<name>A7SAG5_NEMVE</name>
<dbReference type="OMA" id="MEYKANG"/>
<evidence type="ECO:0000313" key="7">
    <source>
        <dbReference type="Proteomes" id="UP000001593"/>
    </source>
</evidence>
<dbReference type="FunFam" id="1.10.30.10:FF:000036">
    <property type="entry name" value="high mobility group protein D"/>
    <property type="match status" value="1"/>
</dbReference>
<dbReference type="PANTHER" id="PTHR48112:SF22">
    <property type="entry name" value="MITOCHONDRIAL TRANSCRIPTION FACTOR A, ISOFORM B"/>
    <property type="match status" value="1"/>
</dbReference>
<dbReference type="GO" id="GO:0003677">
    <property type="term" value="F:DNA binding"/>
    <property type="evidence" value="ECO:0007669"/>
    <property type="project" value="UniProtKB-UniRule"/>
</dbReference>
<feature type="DNA-binding region" description="HMG box" evidence="4">
    <location>
        <begin position="1"/>
        <end position="66"/>
    </location>
</feature>
<evidence type="ECO:0000313" key="6">
    <source>
        <dbReference type="EMBL" id="EDO39305.1"/>
    </source>
</evidence>
<dbReference type="CDD" id="cd21994">
    <property type="entry name" value="HMG-box_SSRP1-like"/>
    <property type="match status" value="1"/>
</dbReference>
<dbReference type="HOGENOM" id="CLU_082854_10_3_1"/>
<dbReference type="PROSITE" id="PS50118">
    <property type="entry name" value="HMG_BOX_2"/>
    <property type="match status" value="1"/>
</dbReference>
<evidence type="ECO:0000259" key="5">
    <source>
        <dbReference type="PROSITE" id="PS50118"/>
    </source>
</evidence>
<dbReference type="GO" id="GO:0006338">
    <property type="term" value="P:chromatin remodeling"/>
    <property type="evidence" value="ECO:0000318"/>
    <property type="project" value="GO_Central"/>
</dbReference>
<evidence type="ECO:0000256" key="2">
    <source>
        <dbReference type="ARBA" id="ARBA00023125"/>
    </source>
</evidence>
<dbReference type="SUPFAM" id="SSF47095">
    <property type="entry name" value="HMG-box"/>
    <property type="match status" value="1"/>
</dbReference>
<dbReference type="Gene3D" id="1.10.30.10">
    <property type="entry name" value="High mobility group box domain"/>
    <property type="match status" value="1"/>
</dbReference>
<sequence length="66" mass="7836">PKRAMSAYMLWLNDTRQEIKDKNPGISVTEVSKVAGEMWKNLTDKSKWEEKAAIEKQKYVQRMKEY</sequence>
<dbReference type="GO" id="GO:0005634">
    <property type="term" value="C:nucleus"/>
    <property type="evidence" value="ECO:0000318"/>
    <property type="project" value="GO_Central"/>
</dbReference>
<organism evidence="6 7">
    <name type="scientific">Nematostella vectensis</name>
    <name type="common">Starlet sea anemone</name>
    <dbReference type="NCBI Taxonomy" id="45351"/>
    <lineage>
        <taxon>Eukaryota</taxon>
        <taxon>Metazoa</taxon>
        <taxon>Cnidaria</taxon>
        <taxon>Anthozoa</taxon>
        <taxon>Hexacorallia</taxon>
        <taxon>Actiniaria</taxon>
        <taxon>Edwardsiidae</taxon>
        <taxon>Nematostella</taxon>
    </lineage>
</organism>
<proteinExistence type="predicted"/>